<dbReference type="EMBL" id="JAYFUM010000001">
    <property type="protein sequence ID" value="MEA5137783.1"/>
    <property type="molecule type" value="Genomic_DNA"/>
</dbReference>
<gene>
    <name evidence="9" type="ORF">VB248_01485</name>
</gene>
<evidence type="ECO:0000259" key="7">
    <source>
        <dbReference type="Pfam" id="PF02782"/>
    </source>
</evidence>
<protein>
    <submittedName>
        <fullName evidence="9">FGGY family carbohydrate kinase</fullName>
    </submittedName>
</protein>
<dbReference type="Pfam" id="PF00370">
    <property type="entry name" value="FGGY_N"/>
    <property type="match status" value="1"/>
</dbReference>
<dbReference type="InterPro" id="IPR049382">
    <property type="entry name" value="FGGY_C_2"/>
</dbReference>
<dbReference type="Proteomes" id="UP001302949">
    <property type="component" value="Unassembled WGS sequence"/>
</dbReference>
<accession>A0ABU5Q4U1</accession>
<dbReference type="InterPro" id="IPR018484">
    <property type="entry name" value="FGGY_N"/>
</dbReference>
<keyword evidence="4 9" id="KW-0418">Kinase</keyword>
<comment type="caution">
    <text evidence="9">The sequence shown here is derived from an EMBL/GenBank/DDBJ whole genome shotgun (WGS) entry which is preliminary data.</text>
</comment>
<evidence type="ECO:0000256" key="1">
    <source>
        <dbReference type="ARBA" id="ARBA00009156"/>
    </source>
</evidence>
<dbReference type="PANTHER" id="PTHR10196">
    <property type="entry name" value="SUGAR KINASE"/>
    <property type="match status" value="1"/>
</dbReference>
<proteinExistence type="inferred from homology"/>
<keyword evidence="5" id="KW-0067">ATP-binding</keyword>
<evidence type="ECO:0000313" key="9">
    <source>
        <dbReference type="EMBL" id="MEA5137783.1"/>
    </source>
</evidence>
<dbReference type="GO" id="GO:0016301">
    <property type="term" value="F:kinase activity"/>
    <property type="evidence" value="ECO:0007669"/>
    <property type="project" value="UniProtKB-KW"/>
</dbReference>
<feature type="domain" description="Carbohydrate kinase FGGY C-terminal" evidence="7">
    <location>
        <begin position="383"/>
        <end position="440"/>
    </location>
</feature>
<dbReference type="RefSeq" id="WP_323294951.1">
    <property type="nucleotide sequence ID" value="NZ_JAYFUM010000001.1"/>
</dbReference>
<evidence type="ECO:0000256" key="3">
    <source>
        <dbReference type="ARBA" id="ARBA00022741"/>
    </source>
</evidence>
<organism evidence="9 10">
    <name type="scientific">Arcicella rigui</name>
    <dbReference type="NCBI Taxonomy" id="797020"/>
    <lineage>
        <taxon>Bacteria</taxon>
        <taxon>Pseudomonadati</taxon>
        <taxon>Bacteroidota</taxon>
        <taxon>Cytophagia</taxon>
        <taxon>Cytophagales</taxon>
        <taxon>Flectobacillaceae</taxon>
        <taxon>Arcicella</taxon>
    </lineage>
</organism>
<name>A0ABU5Q4U1_9BACT</name>
<keyword evidence="3" id="KW-0547">Nucleotide-binding</keyword>
<dbReference type="CDD" id="cd07772">
    <property type="entry name" value="ASKHA_NBD_FGGY_NaCK-like"/>
    <property type="match status" value="1"/>
</dbReference>
<comment type="similarity">
    <text evidence="1">Belongs to the FGGY kinase family.</text>
</comment>
<evidence type="ECO:0000256" key="2">
    <source>
        <dbReference type="ARBA" id="ARBA00022679"/>
    </source>
</evidence>
<dbReference type="InterPro" id="IPR018485">
    <property type="entry name" value="FGGY_C"/>
</dbReference>
<evidence type="ECO:0000259" key="8">
    <source>
        <dbReference type="Pfam" id="PF21546"/>
    </source>
</evidence>
<feature type="domain" description="Carbohydrate kinase FGGY C-terminal" evidence="8">
    <location>
        <begin position="248"/>
        <end position="314"/>
    </location>
</feature>
<dbReference type="Pfam" id="PF21546">
    <property type="entry name" value="FGGY_C_2"/>
    <property type="match status" value="1"/>
</dbReference>
<reference evidence="9 10" key="1">
    <citation type="submission" date="2023-12" db="EMBL/GenBank/DDBJ databases">
        <title>Novel species of the genus Arcicella isolated from rivers.</title>
        <authorList>
            <person name="Lu H."/>
        </authorList>
    </citation>
    <scope>NUCLEOTIDE SEQUENCE [LARGE SCALE GENOMIC DNA]</scope>
    <source>
        <strain evidence="9 10">KCTC 23307</strain>
    </source>
</reference>
<evidence type="ECO:0000256" key="5">
    <source>
        <dbReference type="ARBA" id="ARBA00022840"/>
    </source>
</evidence>
<keyword evidence="2" id="KW-0808">Transferase</keyword>
<dbReference type="SUPFAM" id="SSF53067">
    <property type="entry name" value="Actin-like ATPase domain"/>
    <property type="match status" value="2"/>
</dbReference>
<dbReference type="Pfam" id="PF02782">
    <property type="entry name" value="FGGY_C"/>
    <property type="match status" value="1"/>
</dbReference>
<dbReference type="Gene3D" id="3.30.420.40">
    <property type="match status" value="2"/>
</dbReference>
<dbReference type="PANTHER" id="PTHR10196:SF69">
    <property type="entry name" value="GLYCEROL KINASE"/>
    <property type="match status" value="1"/>
</dbReference>
<sequence>MANQTSVIAIFDIGKTNKKLFLFDERYKIVLEKSTQFDETQDEDGDNCEDLDLLNAWVTKTFEEVLNLPEFAIKALNFSTYGASFVHLDSSGKAIAPLYNYLKAYPEDLKKRFYDTYDGEQKFSQISASPVLGSLNSGMVLYRLKYEKPELYAKIKYSLHLPQYLNFLFTGNFYSDITSIGCHTNLWDFTKNTYHRWVKEEGVDEKLAPIFPSNQVQTKNIDERSLQVGVGLHDSSAALIPYLASFSEPFILLSTGTWCISLNPFNHIPLSAEELQYDCLSYMHYEGKPVKASRLFAGYEHEQQTKRLASHFKVANDYFKTVKCDDELLHRLRESQLHGEDDHLREAKRPPLQESLFGSRDLTVFSNYEEAYHQLIIDIVSQQLIATELVLNNSPVKKLFVDGGFGKNEIFMKLLAAAFPTLEVYAASVAQATSLGAALAIHKHWNSQPLVENLIELRSF</sequence>
<keyword evidence="10" id="KW-1185">Reference proteome</keyword>
<dbReference type="InterPro" id="IPR043129">
    <property type="entry name" value="ATPase_NBD"/>
</dbReference>
<evidence type="ECO:0000313" key="10">
    <source>
        <dbReference type="Proteomes" id="UP001302949"/>
    </source>
</evidence>
<feature type="domain" description="Carbohydrate kinase FGGY N-terminal" evidence="6">
    <location>
        <begin position="8"/>
        <end position="216"/>
    </location>
</feature>
<evidence type="ECO:0000259" key="6">
    <source>
        <dbReference type="Pfam" id="PF00370"/>
    </source>
</evidence>
<evidence type="ECO:0000256" key="4">
    <source>
        <dbReference type="ARBA" id="ARBA00022777"/>
    </source>
</evidence>